<dbReference type="SMART" id="SM00091">
    <property type="entry name" value="PAS"/>
    <property type="match status" value="3"/>
</dbReference>
<dbReference type="InterPro" id="IPR000780">
    <property type="entry name" value="CheR_MeTrfase"/>
</dbReference>
<dbReference type="SUPFAM" id="SSF47757">
    <property type="entry name" value="Chemotaxis receptor methyltransferase CheR, N-terminal domain"/>
    <property type="match status" value="1"/>
</dbReference>
<keyword evidence="6" id="KW-0145">Chemotaxis</keyword>
<dbReference type="Pfam" id="PF01739">
    <property type="entry name" value="CheR"/>
    <property type="match status" value="1"/>
</dbReference>
<dbReference type="InterPro" id="IPR050903">
    <property type="entry name" value="Bact_Chemotaxis_MeTrfase"/>
</dbReference>
<dbReference type="CDD" id="cd00082">
    <property type="entry name" value="HisKA"/>
    <property type="match status" value="1"/>
</dbReference>
<dbReference type="Gene3D" id="3.30.565.10">
    <property type="entry name" value="Histidine kinase-like ATPase, C-terminal domain"/>
    <property type="match status" value="1"/>
</dbReference>
<dbReference type="InterPro" id="IPR036804">
    <property type="entry name" value="CheR_N_sf"/>
</dbReference>
<evidence type="ECO:0000256" key="8">
    <source>
        <dbReference type="SAM" id="MobiDB-lite"/>
    </source>
</evidence>
<dbReference type="SMART" id="SM00086">
    <property type="entry name" value="PAC"/>
    <property type="match status" value="2"/>
</dbReference>
<dbReference type="SMART" id="SM00388">
    <property type="entry name" value="HisKA"/>
    <property type="match status" value="1"/>
</dbReference>
<dbReference type="InterPro" id="IPR003661">
    <property type="entry name" value="HisK_dim/P_dom"/>
</dbReference>
<dbReference type="InterPro" id="IPR001789">
    <property type="entry name" value="Sig_transdc_resp-reg_receiver"/>
</dbReference>
<dbReference type="InterPro" id="IPR029063">
    <property type="entry name" value="SAM-dependent_MTases_sf"/>
</dbReference>
<dbReference type="Pfam" id="PF00512">
    <property type="entry name" value="HisKA"/>
    <property type="match status" value="1"/>
</dbReference>
<evidence type="ECO:0000259" key="12">
    <source>
        <dbReference type="PROSITE" id="PS50113"/>
    </source>
</evidence>
<comment type="catalytic activity">
    <reaction evidence="2">
        <text>L-glutamyl-[protein] + S-adenosyl-L-methionine = [protein]-L-glutamate 5-O-methyl ester + S-adenosyl-L-homocysteine</text>
        <dbReference type="Rhea" id="RHEA:24452"/>
        <dbReference type="Rhea" id="RHEA-COMP:10208"/>
        <dbReference type="Rhea" id="RHEA-COMP:10311"/>
        <dbReference type="ChEBI" id="CHEBI:29973"/>
        <dbReference type="ChEBI" id="CHEBI:57856"/>
        <dbReference type="ChEBI" id="CHEBI:59789"/>
        <dbReference type="ChEBI" id="CHEBI:82795"/>
        <dbReference type="EC" id="2.1.1.80"/>
    </reaction>
</comment>
<dbReference type="InterPro" id="IPR036097">
    <property type="entry name" value="HisK_dim/P_sf"/>
</dbReference>
<dbReference type="PRINTS" id="PR00996">
    <property type="entry name" value="CHERMTFRASE"/>
</dbReference>
<dbReference type="PROSITE" id="PS50113">
    <property type="entry name" value="PAC"/>
    <property type="match status" value="1"/>
</dbReference>
<feature type="domain" description="PAC" evidence="12">
    <location>
        <begin position="925"/>
        <end position="977"/>
    </location>
</feature>
<evidence type="ECO:0000259" key="13">
    <source>
        <dbReference type="PROSITE" id="PS50122"/>
    </source>
</evidence>
<feature type="active site" evidence="6">
    <location>
        <position position="52"/>
    </location>
</feature>
<gene>
    <name evidence="15" type="ORF">K7C98_08765</name>
</gene>
<dbReference type="SUPFAM" id="SSF55785">
    <property type="entry name" value="PYP-like sensor domain (PAS domain)"/>
    <property type="match status" value="2"/>
</dbReference>
<dbReference type="InterPro" id="IPR000014">
    <property type="entry name" value="PAS"/>
</dbReference>
<dbReference type="InterPro" id="IPR036890">
    <property type="entry name" value="HATPase_C_sf"/>
</dbReference>
<evidence type="ECO:0000313" key="15">
    <source>
        <dbReference type="EMBL" id="MBZ5709349.1"/>
    </source>
</evidence>
<reference evidence="15" key="1">
    <citation type="submission" date="2021-08" db="EMBL/GenBank/DDBJ databases">
        <authorList>
            <person name="Stevens D.C."/>
        </authorList>
    </citation>
    <scope>NUCLEOTIDE SEQUENCE</scope>
    <source>
        <strain evidence="15">DSM 53165</strain>
    </source>
</reference>
<evidence type="ECO:0000256" key="4">
    <source>
        <dbReference type="ARBA" id="ARBA00022679"/>
    </source>
</evidence>
<dbReference type="PROSITE" id="PS50109">
    <property type="entry name" value="HIS_KIN"/>
    <property type="match status" value="1"/>
</dbReference>
<dbReference type="InterPro" id="IPR001610">
    <property type="entry name" value="PAC"/>
</dbReference>
<dbReference type="Pfam" id="PF00072">
    <property type="entry name" value="Response_reg"/>
    <property type="match status" value="1"/>
</dbReference>
<evidence type="ECO:0000259" key="9">
    <source>
        <dbReference type="PROSITE" id="PS50109"/>
    </source>
</evidence>
<dbReference type="Proteomes" id="UP001139031">
    <property type="component" value="Unassembled WGS sequence"/>
</dbReference>
<dbReference type="SMART" id="SM00448">
    <property type="entry name" value="REC"/>
    <property type="match status" value="1"/>
</dbReference>
<dbReference type="RefSeq" id="WP_224191124.1">
    <property type="nucleotide sequence ID" value="NZ_JAIRAU010000005.1"/>
</dbReference>
<dbReference type="InterPro" id="IPR003594">
    <property type="entry name" value="HATPase_dom"/>
</dbReference>
<proteinExistence type="predicted"/>
<dbReference type="SMART" id="SM00138">
    <property type="entry name" value="MeTrc"/>
    <property type="match status" value="1"/>
</dbReference>
<feature type="active site" evidence="6">
    <location>
        <position position="25"/>
    </location>
</feature>
<dbReference type="Pfam" id="PF13596">
    <property type="entry name" value="PAS_10"/>
    <property type="match status" value="1"/>
</dbReference>
<feature type="compositionally biased region" description="Low complexity" evidence="8">
    <location>
        <begin position="687"/>
        <end position="698"/>
    </location>
</feature>
<comment type="caution">
    <text evidence="15">The sequence shown here is derived from an EMBL/GenBank/DDBJ whole genome shotgun (WGS) entry which is preliminary data.</text>
</comment>
<dbReference type="SUPFAM" id="SSF53335">
    <property type="entry name" value="S-adenosyl-L-methionine-dependent methyltransferases"/>
    <property type="match status" value="1"/>
</dbReference>
<feature type="domain" description="PAS" evidence="11">
    <location>
        <begin position="852"/>
        <end position="922"/>
    </location>
</feature>
<keyword evidence="3" id="KW-0489">Methyltransferase</keyword>
<feature type="domain" description="Response regulatory" evidence="10">
    <location>
        <begin position="1238"/>
        <end position="1355"/>
    </location>
</feature>
<dbReference type="InterPro" id="IPR000700">
    <property type="entry name" value="PAS-assoc_C"/>
</dbReference>
<feature type="active site" evidence="6">
    <location>
        <position position="141"/>
    </location>
</feature>
<keyword evidence="4" id="KW-0808">Transferase</keyword>
<evidence type="ECO:0000256" key="5">
    <source>
        <dbReference type="ARBA" id="ARBA00022691"/>
    </source>
</evidence>
<accession>A0ABS7TMA1</accession>
<keyword evidence="5" id="KW-0949">S-adenosyl-L-methionine</keyword>
<dbReference type="CDD" id="cd16434">
    <property type="entry name" value="CheB-CheR_fusion"/>
    <property type="match status" value="1"/>
</dbReference>
<evidence type="ECO:0000256" key="3">
    <source>
        <dbReference type="ARBA" id="ARBA00022603"/>
    </source>
</evidence>
<feature type="domain" description="CheR-type methyltransferase" evidence="14">
    <location>
        <begin position="223"/>
        <end position="485"/>
    </location>
</feature>
<dbReference type="InterPro" id="IPR011006">
    <property type="entry name" value="CheY-like_superfamily"/>
</dbReference>
<dbReference type="SUPFAM" id="SSF47384">
    <property type="entry name" value="Homodimeric domain of signal transducing histidine kinase"/>
    <property type="match status" value="1"/>
</dbReference>
<dbReference type="Gene3D" id="1.10.155.10">
    <property type="entry name" value="Chemotaxis receptor methyltransferase CheR, N-terminal domain"/>
    <property type="match status" value="1"/>
</dbReference>
<keyword evidence="6" id="KW-0378">Hydrolase</keyword>
<evidence type="ECO:0000313" key="16">
    <source>
        <dbReference type="Proteomes" id="UP001139031"/>
    </source>
</evidence>
<dbReference type="Pfam" id="PF03705">
    <property type="entry name" value="CheR_N"/>
    <property type="match status" value="1"/>
</dbReference>
<dbReference type="CDD" id="cd00075">
    <property type="entry name" value="HATPase"/>
    <property type="match status" value="1"/>
</dbReference>
<dbReference type="SUPFAM" id="SSF52738">
    <property type="entry name" value="Methylesterase CheB, C-terminal domain"/>
    <property type="match status" value="1"/>
</dbReference>
<sequence length="1361" mass="148049">MPTSIRLGSSEERSALVPVVGIGASAGGLEALEQLFAHVPPEPGVAFVVVSHLAPHLPSLMPELLAKQTALPVSAAEDGAPVEPDHVYVIPPNAALTLERGALRLEARDDRTNLIDTFLRSLAEERGERAIGVILSGTGSDGSLGLRAIKEHGGVAMAQDLASAKYDTMPRTAIDAGQVDWILPVEAMPAKVMEYVARIQNTSARPADGAHDPTRAGEHDMLMNQLCALIHRRTGRDFSRYKRSTMERRVQRRIHVLQQRSLEDYVDLLKNTPAEVDRLFQDLLISVTQFFRDPELFEALARDVLPRILADRPTDDPVRVWVPGCATGEEAYSIAMLLAEAPKTAALGAKIFATDIDDEALEMARAGRYPETIADRVSPERLERFFAPRPNGGWQVRKEIRDMCVFSTHSIISDPPFSRLDLISCRNVLIYLESDLQRTVIPLFHYGLRPGGFLLLGPSENVTAHPELFTVVDAKQRIFQRKEAKVSVRFPVGGLGLSGRRIAEAPQGYEPAARDQSLTRTLERLILAVYAPPAVIARGDGRIVFVSGQTRKFLELAPGAAGINVLEMASKELRPHLHVLLREANSKRQERIQRGVSLPVDGRIQPVDIVVRPLLELGADSDLYAVIFYEAGASLSSEQAEADGRTPAIGDAHAVALETELRSTRENLQTAVEELEVANEELKSTNEELQSSNEELQSANEELQTSKEELQSINEELHTVNAELSRKLQELDKANSDLQNLFTSSRIATVFLAGDLTIKRFSPEASQLFRLIDSDVGREITDIVPKFAGADLVADAERVLQTQSPLQREVHLLDADVWYLQRIQPYRTTDDVVIGVVITFVDITDLKSARDSARRLAAIVESSHDAILALDDRAAIVTWNHGAELMFGHTAKEAVGRTIDFLAAPDESSPFASAFGAALRGERSPPIEAFLQRKDGSPVRVLASLSPITDTQGSRAAVSWIARDITEHARDRQALRESQKRFHEVNAADRKKTEFLALLGHELRNPLAPIRNAIHYLRRAVPAPTPEIQRAVDMVDRQAAHMARLIDDLLDVSRISSGKILLKKRREDLVAVVRTVVEDHRAEAARAGVSVQFTAREPLPVNGDAVRLSQCISNILGNAFKFTDPGGRISVVLERRGDTAVVRVSDNGVGMDPETLVRAFEPFAQSDVHLARGRGGLGLGLSLVKALVELHGGTVTATSAGQGRGTEVSIRLPLVASAPPDTEADAPELPGGPDDRRRVLVIEDNEDAAQSLGMLLDMWGHTAAIADSGAAGVEAALADPPDVVLCDLSLSGSMDGYQVCRALRAASSTAGALIIAMTGHGLASDTENVKKAGFDLHLIKPVDPEALARIIHASPLVHAPG</sequence>
<comment type="catalytic activity">
    <reaction evidence="1">
        <text>ATP + protein L-histidine = ADP + protein N-phospho-L-histidine.</text>
        <dbReference type="EC" id="2.7.13.3"/>
    </reaction>
</comment>
<evidence type="ECO:0000256" key="2">
    <source>
        <dbReference type="ARBA" id="ARBA00001541"/>
    </source>
</evidence>
<evidence type="ECO:0000256" key="1">
    <source>
        <dbReference type="ARBA" id="ARBA00000085"/>
    </source>
</evidence>
<evidence type="ECO:0000259" key="11">
    <source>
        <dbReference type="PROSITE" id="PS50112"/>
    </source>
</evidence>
<dbReference type="InterPro" id="IPR022641">
    <property type="entry name" value="CheR_N"/>
</dbReference>
<dbReference type="Gene3D" id="3.40.50.2300">
    <property type="match status" value="1"/>
</dbReference>
<evidence type="ECO:0000256" key="6">
    <source>
        <dbReference type="PROSITE-ProRule" id="PRU00050"/>
    </source>
</evidence>
<dbReference type="SUPFAM" id="SSF52172">
    <property type="entry name" value="CheY-like"/>
    <property type="match status" value="1"/>
</dbReference>
<dbReference type="PROSITE" id="PS50122">
    <property type="entry name" value="CHEB"/>
    <property type="match status" value="1"/>
</dbReference>
<dbReference type="Gene3D" id="1.10.287.130">
    <property type="match status" value="1"/>
</dbReference>
<dbReference type="PROSITE" id="PS50112">
    <property type="entry name" value="PAS"/>
    <property type="match status" value="1"/>
</dbReference>
<evidence type="ECO:0000259" key="14">
    <source>
        <dbReference type="PROSITE" id="PS50123"/>
    </source>
</evidence>
<dbReference type="Pfam" id="PF02518">
    <property type="entry name" value="HATPase_c"/>
    <property type="match status" value="1"/>
</dbReference>
<dbReference type="PANTHER" id="PTHR24422">
    <property type="entry name" value="CHEMOTAXIS PROTEIN METHYLTRANSFERASE"/>
    <property type="match status" value="1"/>
</dbReference>
<dbReference type="Pfam" id="PF01339">
    <property type="entry name" value="CheB_methylest"/>
    <property type="match status" value="1"/>
</dbReference>
<dbReference type="InterPro" id="IPR005467">
    <property type="entry name" value="His_kinase_dom"/>
</dbReference>
<dbReference type="PROSITE" id="PS50110">
    <property type="entry name" value="RESPONSE_REGULATORY"/>
    <property type="match status" value="1"/>
</dbReference>
<feature type="domain" description="CheB-type methylesterase" evidence="13">
    <location>
        <begin position="16"/>
        <end position="199"/>
    </location>
</feature>
<keyword evidence="16" id="KW-1185">Reference proteome</keyword>
<dbReference type="Gene3D" id="3.40.50.180">
    <property type="entry name" value="Methylesterase CheB, C-terminal domain"/>
    <property type="match status" value="1"/>
</dbReference>
<dbReference type="EMBL" id="JAIRAU010000005">
    <property type="protein sequence ID" value="MBZ5709349.1"/>
    <property type="molecule type" value="Genomic_DNA"/>
</dbReference>
<dbReference type="NCBIfam" id="TIGR00229">
    <property type="entry name" value="sensory_box"/>
    <property type="match status" value="1"/>
</dbReference>
<dbReference type="CDD" id="cd00130">
    <property type="entry name" value="PAS"/>
    <property type="match status" value="1"/>
</dbReference>
<dbReference type="InterPro" id="IPR022642">
    <property type="entry name" value="CheR_C"/>
</dbReference>
<dbReference type="PROSITE" id="PS50123">
    <property type="entry name" value="CHER"/>
    <property type="match status" value="1"/>
</dbReference>
<dbReference type="Gene3D" id="3.30.450.20">
    <property type="entry name" value="PAS domain"/>
    <property type="match status" value="2"/>
</dbReference>
<dbReference type="InterPro" id="IPR000673">
    <property type="entry name" value="Sig_transdc_resp-reg_Me-estase"/>
</dbReference>
<dbReference type="InterPro" id="IPR035965">
    <property type="entry name" value="PAS-like_dom_sf"/>
</dbReference>
<feature type="modified residue" description="4-aspartylphosphate" evidence="7">
    <location>
        <position position="1287"/>
    </location>
</feature>
<feature type="region of interest" description="Disordered" evidence="8">
    <location>
        <begin position="683"/>
        <end position="708"/>
    </location>
</feature>
<dbReference type="InterPro" id="IPR013767">
    <property type="entry name" value="PAS_fold"/>
</dbReference>
<dbReference type="Pfam" id="PF00989">
    <property type="entry name" value="PAS"/>
    <property type="match status" value="1"/>
</dbReference>
<dbReference type="InterPro" id="IPR035909">
    <property type="entry name" value="CheB_C"/>
</dbReference>
<feature type="domain" description="Histidine kinase" evidence="9">
    <location>
        <begin position="998"/>
        <end position="1216"/>
    </location>
</feature>
<dbReference type="PANTHER" id="PTHR24422:SF27">
    <property type="entry name" value="PROTEIN-GLUTAMATE O-METHYLTRANSFERASE"/>
    <property type="match status" value="1"/>
</dbReference>
<evidence type="ECO:0000259" key="10">
    <source>
        <dbReference type="PROSITE" id="PS50110"/>
    </source>
</evidence>
<dbReference type="CDD" id="cd02440">
    <property type="entry name" value="AdoMet_MTases"/>
    <property type="match status" value="1"/>
</dbReference>
<keyword evidence="7" id="KW-0597">Phosphoprotein</keyword>
<organism evidence="15 16">
    <name type="scientific">Nannocystis pusilla</name>
    <dbReference type="NCBI Taxonomy" id="889268"/>
    <lineage>
        <taxon>Bacteria</taxon>
        <taxon>Pseudomonadati</taxon>
        <taxon>Myxococcota</taxon>
        <taxon>Polyangia</taxon>
        <taxon>Nannocystales</taxon>
        <taxon>Nannocystaceae</taxon>
        <taxon>Nannocystis</taxon>
    </lineage>
</organism>
<name>A0ABS7TMA1_9BACT</name>
<protein>
    <submittedName>
        <fullName evidence="15">PAS domain S-box protein</fullName>
    </submittedName>
</protein>
<evidence type="ECO:0000256" key="7">
    <source>
        <dbReference type="PROSITE-ProRule" id="PRU00169"/>
    </source>
</evidence>
<dbReference type="SUPFAM" id="SSF55874">
    <property type="entry name" value="ATPase domain of HSP90 chaperone/DNA topoisomerase II/histidine kinase"/>
    <property type="match status" value="1"/>
</dbReference>
<dbReference type="Gene3D" id="3.40.50.150">
    <property type="entry name" value="Vaccinia Virus protein VP39"/>
    <property type="match status" value="1"/>
</dbReference>
<dbReference type="SMART" id="SM00387">
    <property type="entry name" value="HATPase_c"/>
    <property type="match status" value="1"/>
</dbReference>